<dbReference type="Gene3D" id="3.20.20.70">
    <property type="entry name" value="Aldolase class I"/>
    <property type="match status" value="1"/>
</dbReference>
<dbReference type="RefSeq" id="WP_015868065.1">
    <property type="nucleotide sequence ID" value="NC_012785.1"/>
</dbReference>
<dbReference type="STRING" id="521045.Kole_0683"/>
<evidence type="ECO:0000313" key="2">
    <source>
        <dbReference type="Proteomes" id="UP000002382"/>
    </source>
</evidence>
<sequence>MAVYLLPETLDVDSDFMKMVSEDYERFGDEGMPFMLEEYILQKFRIDLSATFAGVKIKNPFGKASGQLSMNIKQVKDDITAGIGFVVLKTVIAQDEAGSSAMEEWKVSRPRMKVERIRSRSGREGWSVTWKGRGWDKSFEEYLEFYKEAYSLGNANGIPVAASSQFHLPEVDEEFRREEYQYTGQQIVNAYLSVKGNLPCILEIDFSPTVNLNPGAEDEKNVLRWFREVPRLIRKVVGKQTILGVKIFNTIRGSEFQKKILKELLNSHDEIDYLTCFNRLLDKEKGMTYGGYDLSDTNLYILDSLKNEILKARERGLTISATGNICSGKMMIEYALRGATNGQCHTFFQLPLEEYRMKRGNRSERALHKLLFHPEEGLLVAMKWLEEKGYLFRVDDLLRFLDIFDHSIERSCSDDN</sequence>
<accession>C5CFI1</accession>
<dbReference type="InterPro" id="IPR013785">
    <property type="entry name" value="Aldolase_TIM"/>
</dbReference>
<protein>
    <submittedName>
        <fullName evidence="1">Uncharacterized protein</fullName>
    </submittedName>
</protein>
<dbReference type="KEGG" id="kol:Kole_0683"/>
<reference evidence="1 2" key="1">
    <citation type="submission" date="2009-06" db="EMBL/GenBank/DDBJ databases">
        <title>Complete sequence of Thermotogales bacterium TBF 19.5.1.</title>
        <authorList>
            <consortium name="US DOE Joint Genome Institute"/>
            <person name="Lucas S."/>
            <person name="Copeland A."/>
            <person name="Lapidus A."/>
            <person name="Glavina del Rio T."/>
            <person name="Tice H."/>
            <person name="Bruce D."/>
            <person name="Goodwin L."/>
            <person name="Pitluck S."/>
            <person name="Chertkov O."/>
            <person name="Brettin T."/>
            <person name="Detter J.C."/>
            <person name="Han C."/>
            <person name="Schmutz J."/>
            <person name="Larimer F."/>
            <person name="Land M."/>
            <person name="Hauser L."/>
            <person name="Kyrpides N."/>
            <person name="Ovchinnikova G."/>
            <person name="Noll K."/>
        </authorList>
    </citation>
    <scope>NUCLEOTIDE SEQUENCE [LARGE SCALE GENOMIC DNA]</scope>
    <source>
        <strain evidence="2">ATCC BAA-1733 / DSM 21960 / TBF 19.5.1</strain>
    </source>
</reference>
<evidence type="ECO:0000313" key="1">
    <source>
        <dbReference type="EMBL" id="ACR79399.1"/>
    </source>
</evidence>
<dbReference type="AlphaFoldDB" id="C5CFI1"/>
<dbReference type="HOGENOM" id="CLU_660193_0_0_0"/>
<keyword evidence="2" id="KW-1185">Reference proteome</keyword>
<dbReference type="SUPFAM" id="SSF51395">
    <property type="entry name" value="FMN-linked oxidoreductases"/>
    <property type="match status" value="1"/>
</dbReference>
<dbReference type="Proteomes" id="UP000002382">
    <property type="component" value="Chromosome"/>
</dbReference>
<dbReference type="EMBL" id="CP001634">
    <property type="protein sequence ID" value="ACR79399.1"/>
    <property type="molecule type" value="Genomic_DNA"/>
</dbReference>
<reference evidence="1 2" key="2">
    <citation type="journal article" date="2011" name="J. Bacteriol.">
        <title>Genome Sequence of Kosmotoga olearia Strain TBF 19.5.1, a Thermophilic Bacterium with a Wide Growth Temperature Range, Isolated from the Troll B Oil Platform in the North Sea.</title>
        <authorList>
            <person name="Swithers K.S."/>
            <person name="Dipippo J.L."/>
            <person name="Bruce D.C."/>
            <person name="Detter C."/>
            <person name="Tapia R."/>
            <person name="Han S."/>
            <person name="Goodwin L.A."/>
            <person name="Han J."/>
            <person name="Woyke T."/>
            <person name="Pitluck S."/>
            <person name="Pennacchio L."/>
            <person name="Nolan M."/>
            <person name="Mikhailova N."/>
            <person name="Land M.L."/>
            <person name="Nesbo C.L."/>
            <person name="Gogarten J.P."/>
            <person name="Noll K.M."/>
        </authorList>
    </citation>
    <scope>NUCLEOTIDE SEQUENCE [LARGE SCALE GENOMIC DNA]</scope>
    <source>
        <strain evidence="2">ATCC BAA-1733 / DSM 21960 / TBF 19.5.1</strain>
    </source>
</reference>
<proteinExistence type="predicted"/>
<organism evidence="1 2">
    <name type="scientific">Kosmotoga olearia (strain ATCC BAA-1733 / DSM 21960 / TBF 19.5.1)</name>
    <dbReference type="NCBI Taxonomy" id="521045"/>
    <lineage>
        <taxon>Bacteria</taxon>
        <taxon>Thermotogati</taxon>
        <taxon>Thermotogota</taxon>
        <taxon>Thermotogae</taxon>
        <taxon>Kosmotogales</taxon>
        <taxon>Kosmotogaceae</taxon>
        <taxon>Kosmotoga</taxon>
    </lineage>
</organism>
<name>C5CFI1_KOSOT</name>
<dbReference type="OrthoDB" id="2532974at2"/>
<gene>
    <name evidence="1" type="ordered locus">Kole_0683</name>
</gene>
<dbReference type="eggNOG" id="COG0167">
    <property type="taxonomic scope" value="Bacteria"/>
</dbReference>